<evidence type="ECO:0000256" key="6">
    <source>
        <dbReference type="SAM" id="Phobius"/>
    </source>
</evidence>
<proteinExistence type="predicted"/>
<feature type="transmembrane region" description="Helical" evidence="6">
    <location>
        <begin position="246"/>
        <end position="262"/>
    </location>
</feature>
<keyword evidence="4 6" id="KW-0472">Membrane</keyword>
<reference evidence="9" key="1">
    <citation type="submission" date="2016-10" db="EMBL/GenBank/DDBJ databases">
        <authorList>
            <person name="Varghese N."/>
            <person name="Submissions S."/>
        </authorList>
    </citation>
    <scope>NUCLEOTIDE SEQUENCE [LARGE SCALE GENOMIC DNA]</scope>
    <source>
        <strain evidence="9">DSM 44718</strain>
    </source>
</reference>
<evidence type="ECO:0000259" key="7">
    <source>
        <dbReference type="Pfam" id="PF14378"/>
    </source>
</evidence>
<name>A0A1H3TJV8_9ACTN</name>
<comment type="subcellular location">
    <subcellularLocation>
        <location evidence="1">Membrane</location>
        <topology evidence="1">Multi-pass membrane protein</topology>
    </subcellularLocation>
</comment>
<feature type="transmembrane region" description="Helical" evidence="6">
    <location>
        <begin position="138"/>
        <end position="156"/>
    </location>
</feature>
<dbReference type="GO" id="GO:0016020">
    <property type="term" value="C:membrane"/>
    <property type="evidence" value="ECO:0007669"/>
    <property type="project" value="UniProtKB-SubCell"/>
</dbReference>
<accession>A0A1H3TJV8</accession>
<evidence type="ECO:0000256" key="5">
    <source>
        <dbReference type="SAM" id="MobiDB-lite"/>
    </source>
</evidence>
<evidence type="ECO:0000256" key="1">
    <source>
        <dbReference type="ARBA" id="ARBA00004141"/>
    </source>
</evidence>
<dbReference type="STRING" id="137265.SAMN05421684_5869"/>
<feature type="domain" description="Inositolphosphotransferase Aur1/Ipt1" evidence="7">
    <location>
        <begin position="105"/>
        <end position="284"/>
    </location>
</feature>
<evidence type="ECO:0000256" key="2">
    <source>
        <dbReference type="ARBA" id="ARBA00022692"/>
    </source>
</evidence>
<dbReference type="PANTHER" id="PTHR31310">
    <property type="match status" value="1"/>
</dbReference>
<keyword evidence="3 6" id="KW-1133">Transmembrane helix</keyword>
<dbReference type="Proteomes" id="UP000199632">
    <property type="component" value="Unassembled WGS sequence"/>
</dbReference>
<evidence type="ECO:0000313" key="9">
    <source>
        <dbReference type="Proteomes" id="UP000199632"/>
    </source>
</evidence>
<dbReference type="Pfam" id="PF14378">
    <property type="entry name" value="PAP2_3"/>
    <property type="match status" value="1"/>
</dbReference>
<dbReference type="CDD" id="cd03386">
    <property type="entry name" value="PAP2_Aur1_like"/>
    <property type="match status" value="1"/>
</dbReference>
<feature type="transmembrane region" description="Helical" evidence="6">
    <location>
        <begin position="220"/>
        <end position="239"/>
    </location>
</feature>
<gene>
    <name evidence="8" type="ORF">SAMN05421684_5869</name>
</gene>
<feature type="transmembrane region" description="Helical" evidence="6">
    <location>
        <begin position="268"/>
        <end position="287"/>
    </location>
</feature>
<feature type="region of interest" description="Disordered" evidence="5">
    <location>
        <begin position="293"/>
        <end position="322"/>
    </location>
</feature>
<keyword evidence="9" id="KW-1185">Reference proteome</keyword>
<feature type="compositionally biased region" description="Polar residues" evidence="5">
    <location>
        <begin position="17"/>
        <end position="27"/>
    </location>
</feature>
<dbReference type="PANTHER" id="PTHR31310:SF7">
    <property type="entry name" value="PA-PHOSPHATASE RELATED-FAMILY PROTEIN DDB_G0268928"/>
    <property type="match status" value="1"/>
</dbReference>
<feature type="region of interest" description="Disordered" evidence="5">
    <location>
        <begin position="1"/>
        <end position="30"/>
    </location>
</feature>
<feature type="transmembrane region" description="Helical" evidence="6">
    <location>
        <begin position="168"/>
        <end position="185"/>
    </location>
</feature>
<organism evidence="8 9">
    <name type="scientific">Asanoa ishikariensis</name>
    <dbReference type="NCBI Taxonomy" id="137265"/>
    <lineage>
        <taxon>Bacteria</taxon>
        <taxon>Bacillati</taxon>
        <taxon>Actinomycetota</taxon>
        <taxon>Actinomycetes</taxon>
        <taxon>Micromonosporales</taxon>
        <taxon>Micromonosporaceae</taxon>
        <taxon>Asanoa</taxon>
    </lineage>
</organism>
<sequence length="349" mass="38010">MTSPTAAAADQGADGLTHTQATISEPQENPVVRTVPCRTGMRARRAGAAGARRQLRPVAQPEARRGKLRPAIRELMLVVALFLAYKPGRQIISGHAGEATANAASVWRLERWLHLPSELTVQHTLLGHGWLVTAADSYYAYVHFPATAAVLIWLYLFRAPLYLRTRRVLAWLTAAALVVHVWFPLAPGRLVPATGLLDTGALFGPSVYGPPDTDTLTNQYAAMPSLHVGWALAVAVALVAAGRGRWRWLWLAHPLITLLVVVSTGNHYWLDAIVAVAMLAATAALVLRHRGNRATPAPAPSSQRYRRSRDQTRPRARRSGRWSCRRVAAAADVRPELSPVEVGNQAGHV</sequence>
<keyword evidence="2 6" id="KW-0812">Transmembrane</keyword>
<dbReference type="InterPro" id="IPR026841">
    <property type="entry name" value="Aur1/Ipt1"/>
</dbReference>
<dbReference type="InterPro" id="IPR052185">
    <property type="entry name" value="IPC_Synthase-Related"/>
</dbReference>
<evidence type="ECO:0000256" key="4">
    <source>
        <dbReference type="ARBA" id="ARBA00023136"/>
    </source>
</evidence>
<dbReference type="Gene3D" id="1.20.144.10">
    <property type="entry name" value="Phosphatidic acid phosphatase type 2/haloperoxidase"/>
    <property type="match status" value="1"/>
</dbReference>
<protein>
    <submittedName>
        <fullName evidence="8">PAP2 superfamily protein</fullName>
    </submittedName>
</protein>
<dbReference type="AlphaFoldDB" id="A0A1H3TJV8"/>
<evidence type="ECO:0000256" key="3">
    <source>
        <dbReference type="ARBA" id="ARBA00022989"/>
    </source>
</evidence>
<dbReference type="EMBL" id="FNQB01000003">
    <property type="protein sequence ID" value="SDZ50267.1"/>
    <property type="molecule type" value="Genomic_DNA"/>
</dbReference>
<evidence type="ECO:0000313" key="8">
    <source>
        <dbReference type="EMBL" id="SDZ50267.1"/>
    </source>
</evidence>